<evidence type="ECO:0000256" key="1">
    <source>
        <dbReference type="ARBA" id="ARBA00004651"/>
    </source>
</evidence>
<dbReference type="PANTHER" id="PTHR33778:SF1">
    <property type="entry name" value="MAGNESIUM TRANSPORTER YHID-RELATED"/>
    <property type="match status" value="1"/>
</dbReference>
<evidence type="ECO:0000259" key="8">
    <source>
        <dbReference type="Pfam" id="PF02308"/>
    </source>
</evidence>
<keyword evidence="4 7" id="KW-0812">Transmembrane</keyword>
<evidence type="ECO:0000256" key="6">
    <source>
        <dbReference type="ARBA" id="ARBA00023136"/>
    </source>
</evidence>
<dbReference type="PRINTS" id="PR01837">
    <property type="entry name" value="MGTCSAPBPROT"/>
</dbReference>
<reference evidence="9 10" key="1">
    <citation type="submission" date="2018-06" db="EMBL/GenBank/DDBJ databases">
        <title>Genomic Encyclopedia of Type Strains, Phase IV (KMG-IV): sequencing the most valuable type-strain genomes for metagenomic binning, comparative biology and taxonomic classification.</title>
        <authorList>
            <person name="Goeker M."/>
        </authorList>
    </citation>
    <scope>NUCLEOTIDE SEQUENCE [LARGE SCALE GENOMIC DNA]</scope>
    <source>
        <strain evidence="9 10">DSM 25619</strain>
    </source>
</reference>
<evidence type="ECO:0000256" key="3">
    <source>
        <dbReference type="ARBA" id="ARBA00022475"/>
    </source>
</evidence>
<evidence type="ECO:0000256" key="5">
    <source>
        <dbReference type="ARBA" id="ARBA00022989"/>
    </source>
</evidence>
<keyword evidence="6 7" id="KW-0472">Membrane</keyword>
<feature type="transmembrane region" description="Helical" evidence="7">
    <location>
        <begin position="111"/>
        <end position="144"/>
    </location>
</feature>
<comment type="similarity">
    <text evidence="2 7">Belongs to the MgtC/SapB family.</text>
</comment>
<feature type="transmembrane region" description="Helical" evidence="7">
    <location>
        <begin position="76"/>
        <end position="99"/>
    </location>
</feature>
<sequence>METFQAALTSTLSADNFNVWPHIIALAAAYILALPIGWHREQEERSAGLRTFPLVAVASCGFVQATEGIANGNPEAQARIIEGVITGMGFIGGGAILRLSTSVKGTATAASLWATGAVGIACAMGTFDVAIIIVIFALLTLWMFSNGKSHTDIDAGGSNPKTLD</sequence>
<comment type="subcellular location">
    <subcellularLocation>
        <location evidence="7">Cell inner membrane</location>
        <topology evidence="7">Multi-pass membrane protein</topology>
    </subcellularLocation>
    <subcellularLocation>
        <location evidence="1">Cell membrane</location>
        <topology evidence="1">Multi-pass membrane protein</topology>
    </subcellularLocation>
</comment>
<dbReference type="GO" id="GO:0005886">
    <property type="term" value="C:plasma membrane"/>
    <property type="evidence" value="ECO:0007669"/>
    <property type="project" value="UniProtKB-SubCell"/>
</dbReference>
<dbReference type="InterPro" id="IPR003416">
    <property type="entry name" value="MgtC/SapB/SrpB/YhiD_fam"/>
</dbReference>
<keyword evidence="7" id="KW-0997">Cell inner membrane</keyword>
<keyword evidence="3" id="KW-1003">Cell membrane</keyword>
<protein>
    <recommendedName>
        <fullName evidence="7">Protein MgtC</fullName>
    </recommendedName>
</protein>
<evidence type="ECO:0000256" key="4">
    <source>
        <dbReference type="ARBA" id="ARBA00022692"/>
    </source>
</evidence>
<dbReference type="Pfam" id="PF02308">
    <property type="entry name" value="MgtC"/>
    <property type="match status" value="1"/>
</dbReference>
<feature type="transmembrane region" description="Helical" evidence="7">
    <location>
        <begin position="20"/>
        <end position="39"/>
    </location>
</feature>
<keyword evidence="10" id="KW-1185">Reference proteome</keyword>
<name>A0A366DLW9_9HYPH</name>
<dbReference type="InterPro" id="IPR049177">
    <property type="entry name" value="MgtC_SapB_SrpB_YhiD_N"/>
</dbReference>
<evidence type="ECO:0000313" key="10">
    <source>
        <dbReference type="Proteomes" id="UP000252893"/>
    </source>
</evidence>
<accession>A0A366DLW9</accession>
<dbReference type="Proteomes" id="UP000252893">
    <property type="component" value="Unassembled WGS sequence"/>
</dbReference>
<dbReference type="RefSeq" id="WP_113946004.1">
    <property type="nucleotide sequence ID" value="NZ_QNRH01000010.1"/>
</dbReference>
<comment type="function">
    <text evidence="7">Virulence factor required for growth in low Mg(2+) medium and for intramacrophage survival. May be involved in regulating membrane potential by activating Na(+)/K(+)-ATPase.</text>
</comment>
<dbReference type="AlphaFoldDB" id="A0A366DLW9"/>
<dbReference type="EMBL" id="QNRH01000010">
    <property type="protein sequence ID" value="RBO91046.1"/>
    <property type="molecule type" value="Genomic_DNA"/>
</dbReference>
<proteinExistence type="inferred from homology"/>
<comment type="caution">
    <text evidence="9">The sequence shown here is derived from an EMBL/GenBank/DDBJ whole genome shotgun (WGS) entry which is preliminary data.</text>
</comment>
<evidence type="ECO:0000313" key="9">
    <source>
        <dbReference type="EMBL" id="RBO91046.1"/>
    </source>
</evidence>
<gene>
    <name evidence="9" type="ORF">DFR47_11043</name>
</gene>
<evidence type="ECO:0000256" key="7">
    <source>
        <dbReference type="RuleBase" id="RU365041"/>
    </source>
</evidence>
<feature type="domain" description="MgtC/SapB/SrpB/YhiD N-terminal" evidence="8">
    <location>
        <begin position="26"/>
        <end position="145"/>
    </location>
</feature>
<organism evidence="9 10">
    <name type="scientific">Pseudochrobactrum asaccharolyticum</name>
    <dbReference type="NCBI Taxonomy" id="354351"/>
    <lineage>
        <taxon>Bacteria</taxon>
        <taxon>Pseudomonadati</taxon>
        <taxon>Pseudomonadota</taxon>
        <taxon>Alphaproteobacteria</taxon>
        <taxon>Hyphomicrobiales</taxon>
        <taxon>Brucellaceae</taxon>
        <taxon>Pseudochrobactrum</taxon>
    </lineage>
</organism>
<dbReference type="PANTHER" id="PTHR33778">
    <property type="entry name" value="PROTEIN MGTC"/>
    <property type="match status" value="1"/>
</dbReference>
<keyword evidence="5 7" id="KW-1133">Transmembrane helix</keyword>
<dbReference type="OrthoDB" id="9811198at2"/>
<evidence type="ECO:0000256" key="2">
    <source>
        <dbReference type="ARBA" id="ARBA00009298"/>
    </source>
</evidence>